<gene>
    <name evidence="2" type="ORF">COU85_00630</name>
</gene>
<keyword evidence="2" id="KW-0131">Cell cycle</keyword>
<dbReference type="InterPro" id="IPR003494">
    <property type="entry name" value="SHS2_FtsA"/>
</dbReference>
<name>A0A2M8KJ99_9BACT</name>
<dbReference type="AlphaFoldDB" id="A0A2M8KJ99"/>
<reference evidence="3" key="1">
    <citation type="submission" date="2017-09" db="EMBL/GenBank/DDBJ databases">
        <title>Depth-based differentiation of microbial function through sediment-hosted aquifers and enrichment of novel symbionts in the deep terrestrial subsurface.</title>
        <authorList>
            <person name="Probst A.J."/>
            <person name="Ladd B."/>
            <person name="Jarett J.K."/>
            <person name="Geller-Mcgrath D.E."/>
            <person name="Sieber C.M.K."/>
            <person name="Emerson J.B."/>
            <person name="Anantharaman K."/>
            <person name="Thomas B.C."/>
            <person name="Malmstrom R."/>
            <person name="Stieglmeier M."/>
            <person name="Klingl A."/>
            <person name="Woyke T."/>
            <person name="Ryan C.M."/>
            <person name="Banfield J.F."/>
        </authorList>
    </citation>
    <scope>NUCLEOTIDE SEQUENCE [LARGE SCALE GENOMIC DNA]</scope>
</reference>
<dbReference type="PANTHER" id="PTHR32432">
    <property type="entry name" value="CELL DIVISION PROTEIN FTSA-RELATED"/>
    <property type="match status" value="1"/>
</dbReference>
<dbReference type="Gene3D" id="3.30.1490.300">
    <property type="match status" value="1"/>
</dbReference>
<accession>A0A2M8KJ99</accession>
<dbReference type="InterPro" id="IPR050696">
    <property type="entry name" value="FtsA/MreB"/>
</dbReference>
<dbReference type="GO" id="GO:0051301">
    <property type="term" value="P:cell division"/>
    <property type="evidence" value="ECO:0007669"/>
    <property type="project" value="UniProtKB-KW"/>
</dbReference>
<dbReference type="Gene3D" id="3.30.420.40">
    <property type="match status" value="2"/>
</dbReference>
<dbReference type="Pfam" id="PF14450">
    <property type="entry name" value="FtsA"/>
    <property type="match status" value="1"/>
</dbReference>
<dbReference type="EMBL" id="PFEA01000014">
    <property type="protein sequence ID" value="PJE59991.1"/>
    <property type="molecule type" value="Genomic_DNA"/>
</dbReference>
<dbReference type="SMART" id="SM00842">
    <property type="entry name" value="FtsA"/>
    <property type="match status" value="1"/>
</dbReference>
<evidence type="ECO:0000313" key="3">
    <source>
        <dbReference type="Proteomes" id="UP000231086"/>
    </source>
</evidence>
<dbReference type="InterPro" id="IPR043129">
    <property type="entry name" value="ATPase_NBD"/>
</dbReference>
<protein>
    <submittedName>
        <fullName evidence="2">Cell division protein FtsA</fullName>
    </submittedName>
</protein>
<dbReference type="SUPFAM" id="SSF53067">
    <property type="entry name" value="Actin-like ATPase domain"/>
    <property type="match status" value="2"/>
</dbReference>
<comment type="caution">
    <text evidence="2">The sequence shown here is derived from an EMBL/GenBank/DDBJ whole genome shotgun (WGS) entry which is preliminary data.</text>
</comment>
<keyword evidence="2" id="KW-0132">Cell division</keyword>
<evidence type="ECO:0000259" key="1">
    <source>
        <dbReference type="SMART" id="SM00842"/>
    </source>
</evidence>
<evidence type="ECO:0000313" key="2">
    <source>
        <dbReference type="EMBL" id="PJE59991.1"/>
    </source>
</evidence>
<proteinExistence type="predicted"/>
<sequence>MKIFSGFNFPRRKEHEYKHLLALDIGTEFVKALVFRADLENELGEVIGVGLVRQKVGNMQAAAVADIDAVTVVCQEALQQAETASKQSVKNLVVGIAGEYVRGAATTVIHHREKSEASIDLAELKSIVQKVQWQAFNQIRQRLAEEINVSEIDVKLINAAIVGVKIDGYQVTNPLGFVGRELALTIFNVYAPLVHLGAIEKIVDSLKRHLLSIAAEPYAVARSIDLPNKQGLPKGNAVIIDVGGGTSDVALIRNGAIEGVKSLTIGGQAFTKRLASVLGLSFQQAEEIKIKYCQGEVGKIVKKKITETLKKDLKIWSSGLALILEEFAQTTSLPPTILLCGGGSYLPGIKKSLNDSFWLAEMLGGQKPQVDFIEPGDIKNIKDKTGKLKSYQDITPMALASLALDIEKEKETTMGTIIKRTVRLLQS</sequence>
<dbReference type="Proteomes" id="UP000231086">
    <property type="component" value="Unassembled WGS sequence"/>
</dbReference>
<feature type="domain" description="SHS2" evidence="1">
    <location>
        <begin position="20"/>
        <end position="224"/>
    </location>
</feature>
<organism evidence="2 3">
    <name type="scientific">Candidatus Portnoybacteria bacterium CG10_big_fil_rev_8_21_14_0_10_44_7</name>
    <dbReference type="NCBI Taxonomy" id="1974816"/>
    <lineage>
        <taxon>Bacteria</taxon>
        <taxon>Candidatus Portnoyibacteriota</taxon>
    </lineage>
</organism>